<dbReference type="InterPro" id="IPR027385">
    <property type="entry name" value="Beta-barrel_OMP"/>
</dbReference>
<dbReference type="Pfam" id="PF13505">
    <property type="entry name" value="OMP_b-brl"/>
    <property type="match status" value="1"/>
</dbReference>
<comment type="caution">
    <text evidence="4">The sequence shown here is derived from an EMBL/GenBank/DDBJ whole genome shotgun (WGS) entry which is preliminary data.</text>
</comment>
<dbReference type="OrthoDB" id="945117at2"/>
<dbReference type="Proteomes" id="UP000247681">
    <property type="component" value="Unassembled WGS sequence"/>
</dbReference>
<sequence>MKKIVLSMVAVLAFGFANAQESTGSKGFSKGDVFISGSVGIASEKTGDEKTSGFTIEPKVGFFVTENIAIGGKLGFGSLKAENGGGDTEDLATLTVGAFGRYYFTPASDFSLFGELGVDYSSIDDKLDDFKANEIGANLGLGLSYFVSSNFAIEATWAGLGYTTNDNGGDGAEKTNSFGLNADLSSINFGLLYKF</sequence>
<protein>
    <submittedName>
        <fullName evidence="4">Porin family protein</fullName>
    </submittedName>
</protein>
<name>A0A2V4BZS0_9FLAO</name>
<proteinExistence type="predicted"/>
<evidence type="ECO:0000256" key="1">
    <source>
        <dbReference type="ARBA" id="ARBA00022729"/>
    </source>
</evidence>
<evidence type="ECO:0000313" key="4">
    <source>
        <dbReference type="EMBL" id="PXY44217.1"/>
    </source>
</evidence>
<keyword evidence="1 2" id="KW-0732">Signal</keyword>
<organism evidence="4 5">
    <name type="scientific">Flavobacterium hydrophilum</name>
    <dbReference type="NCBI Taxonomy" id="2211445"/>
    <lineage>
        <taxon>Bacteria</taxon>
        <taxon>Pseudomonadati</taxon>
        <taxon>Bacteroidota</taxon>
        <taxon>Flavobacteriia</taxon>
        <taxon>Flavobacteriales</taxon>
        <taxon>Flavobacteriaceae</taxon>
        <taxon>Flavobacterium</taxon>
    </lineage>
</organism>
<dbReference type="AlphaFoldDB" id="A0A2V4BZS0"/>
<dbReference type="SUPFAM" id="SSF56925">
    <property type="entry name" value="OMPA-like"/>
    <property type="match status" value="1"/>
</dbReference>
<feature type="chain" id="PRO_5016053024" evidence="2">
    <location>
        <begin position="20"/>
        <end position="195"/>
    </location>
</feature>
<dbReference type="Gene3D" id="2.40.160.20">
    <property type="match status" value="1"/>
</dbReference>
<feature type="signal peptide" evidence="2">
    <location>
        <begin position="1"/>
        <end position="19"/>
    </location>
</feature>
<reference evidence="4 5" key="1">
    <citation type="submission" date="2018-05" db="EMBL/GenBank/DDBJ databases">
        <title>Flavobacterium sp. strain IMCC34758, incomplete genome.</title>
        <authorList>
            <person name="Joung Y."/>
        </authorList>
    </citation>
    <scope>NUCLEOTIDE SEQUENCE [LARGE SCALE GENOMIC DNA]</scope>
    <source>
        <strain evidence="4 5">IMCC34758</strain>
    </source>
</reference>
<gene>
    <name evidence="4" type="ORF">DMB68_17450</name>
</gene>
<evidence type="ECO:0000259" key="3">
    <source>
        <dbReference type="Pfam" id="PF13505"/>
    </source>
</evidence>
<feature type="domain" description="Outer membrane protein beta-barrel" evidence="3">
    <location>
        <begin position="10"/>
        <end position="195"/>
    </location>
</feature>
<evidence type="ECO:0000313" key="5">
    <source>
        <dbReference type="Proteomes" id="UP000247681"/>
    </source>
</evidence>
<dbReference type="RefSeq" id="WP_110347914.1">
    <property type="nucleotide sequence ID" value="NZ_QJHL01000004.1"/>
</dbReference>
<dbReference type="EMBL" id="QJHL01000004">
    <property type="protein sequence ID" value="PXY44217.1"/>
    <property type="molecule type" value="Genomic_DNA"/>
</dbReference>
<dbReference type="InterPro" id="IPR011250">
    <property type="entry name" value="OMP/PagP_B-barrel"/>
</dbReference>
<keyword evidence="5" id="KW-1185">Reference proteome</keyword>
<accession>A0A2V4BZS0</accession>
<evidence type="ECO:0000256" key="2">
    <source>
        <dbReference type="SAM" id="SignalP"/>
    </source>
</evidence>